<feature type="region of interest" description="Disordered" evidence="1">
    <location>
        <begin position="1200"/>
        <end position="1241"/>
    </location>
</feature>
<protein>
    <submittedName>
        <fullName evidence="2">Uncharacterized protein</fullName>
    </submittedName>
</protein>
<feature type="compositionally biased region" description="Basic and acidic residues" evidence="1">
    <location>
        <begin position="634"/>
        <end position="645"/>
    </location>
</feature>
<feature type="compositionally biased region" description="Basic residues" evidence="1">
    <location>
        <begin position="1231"/>
        <end position="1241"/>
    </location>
</feature>
<name>A0A388L0M6_CHABU</name>
<feature type="compositionally biased region" description="Basic and acidic residues" evidence="1">
    <location>
        <begin position="1044"/>
        <end position="1068"/>
    </location>
</feature>
<evidence type="ECO:0000313" key="3">
    <source>
        <dbReference type="Proteomes" id="UP000265515"/>
    </source>
</evidence>
<feature type="compositionally biased region" description="Basic and acidic residues" evidence="1">
    <location>
        <begin position="897"/>
        <end position="908"/>
    </location>
</feature>
<evidence type="ECO:0000313" key="2">
    <source>
        <dbReference type="EMBL" id="GBG75859.1"/>
    </source>
</evidence>
<feature type="compositionally biased region" description="Basic and acidic residues" evidence="1">
    <location>
        <begin position="655"/>
        <end position="665"/>
    </location>
</feature>
<feature type="compositionally biased region" description="Gly residues" evidence="1">
    <location>
        <begin position="936"/>
        <end position="947"/>
    </location>
</feature>
<feature type="region of interest" description="Disordered" evidence="1">
    <location>
        <begin position="315"/>
        <end position="355"/>
    </location>
</feature>
<feature type="region of interest" description="Disordered" evidence="1">
    <location>
        <begin position="814"/>
        <end position="1073"/>
    </location>
</feature>
<feature type="compositionally biased region" description="Basic and acidic residues" evidence="1">
    <location>
        <begin position="926"/>
        <end position="935"/>
    </location>
</feature>
<dbReference type="AlphaFoldDB" id="A0A388L0M6"/>
<feature type="compositionally biased region" description="Basic and acidic residues" evidence="1">
    <location>
        <begin position="827"/>
        <end position="854"/>
    </location>
</feature>
<feature type="compositionally biased region" description="Basic and acidic residues" evidence="1">
    <location>
        <begin position="689"/>
        <end position="706"/>
    </location>
</feature>
<feature type="region of interest" description="Disordered" evidence="1">
    <location>
        <begin position="629"/>
        <end position="668"/>
    </location>
</feature>
<feature type="compositionally biased region" description="Basic and acidic residues" evidence="1">
    <location>
        <begin position="1200"/>
        <end position="1230"/>
    </location>
</feature>
<dbReference type="Gramene" id="GBG75859">
    <property type="protein sequence ID" value="GBG75859"/>
    <property type="gene ID" value="CBR_g21104"/>
</dbReference>
<sequence>MTSLRVKWSSRMDEGNEEPISSCEVSAAVAMAVDRHSECAATILMRRGLFDMVKACLQIDRGKRDKSNSSSHVVNAKGISIESNSTGESKRKIAGAVGRGDNAGKRGVAAPVWSRVSTTVFTGIERPVGIAVFWATFSLDKSDNDRAFYWGEDGRLPRKRRCRQGNLSWIVVVDSWRRAPGLRGGQVRGGQVTREEEKWIASGRFASCFLARKVPSTKLYSGLEVVYVLIHSSFNIPSPSAPLPPLVILDSSLLVSESAPLSASDLLLTVQDSSQRMERQSDHGSYLKSQKTTPGLVHQSISIMDQDKTEETYQETMDRTDPNLDQLKTDETDQGKIDKTDSVMGQDKTDETDTHKMDRRDWGQMDRAYLHEADKMHQETMIQISNTVKMEKEEMNKEDKHRKDRTDCHVIVDDKTDKDKTGKGHKVRLDGLDGKRNEDEDGVHDNRRSMEGEQLSSDHYSEWLKSMAMAKGASSTGTAHVAVSTTAMNENRGYDGGCSSGVAIPDAAEVTATPVSEEHSSGDARVRLVCPDSYVSAGLVPVAAAAERGQEKRGPCRADADLATAQSPGTVASPKEMVQVPGLARPATAAIPVMSDPHSEDVTSSREVDLALLNIVTFASRDIHDAASPAMGSKLDRDSDKEDSSHVATASSIPRQKEPRDHDQDPSYVATPTVDVLENLPGAQEEEKEEGKAEEQEKANERRKDVLLESSISDRDRLERFEHYTGTTAKNDNSESLSQDLQIVVDDVIDTAVADGVISGSAVQSPAQVASDGRLFQESWVDVRATPRFFDDMTEMESHPFDVALERWTYQSAGHESGGQREYPFLRGEDDERAQGGEVAATRDDGRSRSRDASTRAWQEGGGARAGGTGRSGRERTTEADETQPSEIHARSSAMDQRSKAKTNEKGTDYYFLLKKATGTESEGSPDTKEGRGKGWTEGGGGRGGGVRGREEGFDVRWVVPPSRTERVDGSTTIGSVAPKGRRGISPSEKDEREVEEALHMAASPFSAPSDGRSKRQRDWQLQVDGLPSSARHDMEQSSLNFSRESEHGKNEEEDEKKKNGSDERERNLGSTAAVSTIEGNIMGLSASSSKRFRVLGLRSVGGTGAASARSWRKRMASDDDDWKEIEDWIRLEEERSRRALIRERRRRKRGRMTIDQVEAIVYDRVSRACEARRGRAQHRVVSAKCGDWWRRAAFQYEKSHGGREVKEKRIREGSTKEEDTRTGKKGLEKLRKKTRKELQF</sequence>
<reference evidence="2 3" key="1">
    <citation type="journal article" date="2018" name="Cell">
        <title>The Chara Genome: Secondary Complexity and Implications for Plant Terrestrialization.</title>
        <authorList>
            <person name="Nishiyama T."/>
            <person name="Sakayama H."/>
            <person name="Vries J.D."/>
            <person name="Buschmann H."/>
            <person name="Saint-Marcoux D."/>
            <person name="Ullrich K.K."/>
            <person name="Haas F.B."/>
            <person name="Vanderstraeten L."/>
            <person name="Becker D."/>
            <person name="Lang D."/>
            <person name="Vosolsobe S."/>
            <person name="Rombauts S."/>
            <person name="Wilhelmsson P.K.I."/>
            <person name="Janitza P."/>
            <person name="Kern R."/>
            <person name="Heyl A."/>
            <person name="Rumpler F."/>
            <person name="Villalobos L.I.A.C."/>
            <person name="Clay J.M."/>
            <person name="Skokan R."/>
            <person name="Toyoda A."/>
            <person name="Suzuki Y."/>
            <person name="Kagoshima H."/>
            <person name="Schijlen E."/>
            <person name="Tajeshwar N."/>
            <person name="Catarino B."/>
            <person name="Hetherington A.J."/>
            <person name="Saltykova A."/>
            <person name="Bonnot C."/>
            <person name="Breuninger H."/>
            <person name="Symeonidi A."/>
            <person name="Radhakrishnan G.V."/>
            <person name="Van Nieuwerburgh F."/>
            <person name="Deforce D."/>
            <person name="Chang C."/>
            <person name="Karol K.G."/>
            <person name="Hedrich R."/>
            <person name="Ulvskov P."/>
            <person name="Glockner G."/>
            <person name="Delwiche C.F."/>
            <person name="Petrasek J."/>
            <person name="Van de Peer Y."/>
            <person name="Friml J."/>
            <person name="Beilby M."/>
            <person name="Dolan L."/>
            <person name="Kohara Y."/>
            <person name="Sugano S."/>
            <person name="Fujiyama A."/>
            <person name="Delaux P.-M."/>
            <person name="Quint M."/>
            <person name="TheiBen G."/>
            <person name="Hagemann M."/>
            <person name="Harholt J."/>
            <person name="Dunand C."/>
            <person name="Zachgo S."/>
            <person name="Langdale J."/>
            <person name="Maumus F."/>
            <person name="Straeten D.V.D."/>
            <person name="Gould S.B."/>
            <person name="Rensing S.A."/>
        </authorList>
    </citation>
    <scope>NUCLEOTIDE SEQUENCE [LARGE SCALE GENOMIC DNA]</scope>
    <source>
        <strain evidence="2 3">S276</strain>
    </source>
</reference>
<dbReference type="EMBL" id="BFEA01000232">
    <property type="protein sequence ID" value="GBG75859.1"/>
    <property type="molecule type" value="Genomic_DNA"/>
</dbReference>
<feature type="region of interest" description="Disordered" evidence="1">
    <location>
        <begin position="680"/>
        <end position="706"/>
    </location>
</feature>
<dbReference type="Proteomes" id="UP000265515">
    <property type="component" value="Unassembled WGS sequence"/>
</dbReference>
<keyword evidence="3" id="KW-1185">Reference proteome</keyword>
<accession>A0A388L0M6</accession>
<feature type="compositionally biased region" description="Basic and acidic residues" evidence="1">
    <location>
        <begin position="415"/>
        <end position="451"/>
    </location>
</feature>
<comment type="caution">
    <text evidence="2">The sequence shown here is derived from an EMBL/GenBank/DDBJ whole genome shotgun (WGS) entry which is preliminary data.</text>
</comment>
<gene>
    <name evidence="2" type="ORF">CBR_g21104</name>
</gene>
<feature type="region of interest" description="Disordered" evidence="1">
    <location>
        <begin position="415"/>
        <end position="457"/>
    </location>
</feature>
<organism evidence="2 3">
    <name type="scientific">Chara braunii</name>
    <name type="common">Braun's stonewort</name>
    <dbReference type="NCBI Taxonomy" id="69332"/>
    <lineage>
        <taxon>Eukaryota</taxon>
        <taxon>Viridiplantae</taxon>
        <taxon>Streptophyta</taxon>
        <taxon>Charophyceae</taxon>
        <taxon>Charales</taxon>
        <taxon>Characeae</taxon>
        <taxon>Chara</taxon>
    </lineage>
</organism>
<feature type="compositionally biased region" description="Gly residues" evidence="1">
    <location>
        <begin position="860"/>
        <end position="871"/>
    </location>
</feature>
<feature type="compositionally biased region" description="Basic and acidic residues" evidence="1">
    <location>
        <begin position="988"/>
        <end position="999"/>
    </location>
</feature>
<evidence type="ECO:0000256" key="1">
    <source>
        <dbReference type="SAM" id="MobiDB-lite"/>
    </source>
</evidence>
<proteinExistence type="predicted"/>